<dbReference type="GO" id="GO:0002939">
    <property type="term" value="P:tRNA N1-guanine methylation"/>
    <property type="evidence" value="ECO:0007669"/>
    <property type="project" value="TreeGrafter"/>
</dbReference>
<evidence type="ECO:0000256" key="17">
    <source>
        <dbReference type="RuleBase" id="RU003464"/>
    </source>
</evidence>
<evidence type="ECO:0000256" key="4">
    <source>
        <dbReference type="ARBA" id="ARBA00011738"/>
    </source>
</evidence>
<keyword evidence="11 15" id="KW-0819">tRNA processing</keyword>
<dbReference type="HAMAP" id="MF_00605">
    <property type="entry name" value="TrmD"/>
    <property type="match status" value="1"/>
</dbReference>
<dbReference type="InterPro" id="IPR023148">
    <property type="entry name" value="tRNA_m1G_MeTrfase_C_sf"/>
</dbReference>
<feature type="binding site" evidence="15 16">
    <location>
        <position position="115"/>
    </location>
    <ligand>
        <name>S-adenosyl-L-methionine</name>
        <dbReference type="ChEBI" id="CHEBI:59789"/>
    </ligand>
</feature>
<gene>
    <name evidence="15" type="primary">trmD</name>
    <name evidence="19" type="ORF">COT89_03045</name>
</gene>
<comment type="similarity">
    <text evidence="3 15 17">Belongs to the RNA methyltransferase TrmD family.</text>
</comment>
<dbReference type="InterPro" id="IPR002649">
    <property type="entry name" value="tRNA_m1G_MeTrfase_TrmD"/>
</dbReference>
<name>A0A2H0VF60_9BACT</name>
<evidence type="ECO:0000256" key="1">
    <source>
        <dbReference type="ARBA" id="ARBA00002634"/>
    </source>
</evidence>
<dbReference type="InterPro" id="IPR029028">
    <property type="entry name" value="Alpha/beta_knot_MTases"/>
</dbReference>
<keyword evidence="10 15" id="KW-0949">S-adenosyl-L-methionine</keyword>
<comment type="subcellular location">
    <subcellularLocation>
        <location evidence="2 15 17">Cytoplasm</location>
    </subcellularLocation>
</comment>
<evidence type="ECO:0000256" key="8">
    <source>
        <dbReference type="ARBA" id="ARBA00022603"/>
    </source>
</evidence>
<dbReference type="Gene3D" id="1.10.1270.20">
    <property type="entry name" value="tRNA(m1g37)methyltransferase, domain 2"/>
    <property type="match status" value="1"/>
</dbReference>
<comment type="subunit">
    <text evidence="4 15 17">Homodimer.</text>
</comment>
<dbReference type="PANTHER" id="PTHR46417">
    <property type="entry name" value="TRNA (GUANINE-N(1)-)-METHYLTRANSFERASE"/>
    <property type="match status" value="1"/>
</dbReference>
<evidence type="ECO:0000256" key="3">
    <source>
        <dbReference type="ARBA" id="ARBA00007630"/>
    </source>
</evidence>
<dbReference type="EC" id="2.1.1.228" evidence="5 15"/>
<organism evidence="19 20">
    <name type="scientific">Candidatus Colwellbacteria bacterium CG10_big_fil_rev_8_21_14_0_10_42_22</name>
    <dbReference type="NCBI Taxonomy" id="1974540"/>
    <lineage>
        <taxon>Bacteria</taxon>
        <taxon>Candidatus Colwelliibacteriota</taxon>
    </lineage>
</organism>
<accession>A0A2H0VF60</accession>
<dbReference type="PIRSF" id="PIRSF000386">
    <property type="entry name" value="tRNA_mtase"/>
    <property type="match status" value="1"/>
</dbReference>
<evidence type="ECO:0000256" key="9">
    <source>
        <dbReference type="ARBA" id="ARBA00022679"/>
    </source>
</evidence>
<evidence type="ECO:0000256" key="15">
    <source>
        <dbReference type="HAMAP-Rule" id="MF_00605"/>
    </source>
</evidence>
<comment type="catalytic activity">
    <reaction evidence="14 15 17">
        <text>guanosine(37) in tRNA + S-adenosyl-L-methionine = N(1)-methylguanosine(37) in tRNA + S-adenosyl-L-homocysteine + H(+)</text>
        <dbReference type="Rhea" id="RHEA:36899"/>
        <dbReference type="Rhea" id="RHEA-COMP:10145"/>
        <dbReference type="Rhea" id="RHEA-COMP:10147"/>
        <dbReference type="ChEBI" id="CHEBI:15378"/>
        <dbReference type="ChEBI" id="CHEBI:57856"/>
        <dbReference type="ChEBI" id="CHEBI:59789"/>
        <dbReference type="ChEBI" id="CHEBI:73542"/>
        <dbReference type="ChEBI" id="CHEBI:74269"/>
        <dbReference type="EC" id="2.1.1.228"/>
    </reaction>
</comment>
<dbReference type="PANTHER" id="PTHR46417:SF1">
    <property type="entry name" value="TRNA (GUANINE-N(1)-)-METHYLTRANSFERASE"/>
    <property type="match status" value="1"/>
</dbReference>
<evidence type="ECO:0000256" key="7">
    <source>
        <dbReference type="ARBA" id="ARBA00022490"/>
    </source>
</evidence>
<comment type="caution">
    <text evidence="15">Lacks conserved residue(s) required for the propagation of feature annotation.</text>
</comment>
<keyword evidence="9 15" id="KW-0808">Transferase</keyword>
<dbReference type="InterPro" id="IPR016009">
    <property type="entry name" value="tRNA_MeTrfase_TRMD/TRM10"/>
</dbReference>
<dbReference type="NCBIfam" id="TIGR00088">
    <property type="entry name" value="trmD"/>
    <property type="match status" value="1"/>
</dbReference>
<sequence>MTFHILTIFPEVIEPYFKESVLGKAFQKGIIKIKLYNLRDFANDKHKKVDDKAYGGGPGMVVSVEPLMRAIEYILKGKPKNSVKILLTDASGKQFNNKIASQLAKSSKHLIIIAGRYEGIDERVIRILKSKKGLGLSVEKISVGPYVLTGGEVPAMVIVDAISRQIKGVLGKEFSLEERRLGVGVPVFTRPEVYEYKDGRYSVPKELVSGNHKKIEEWRKKHRRA</sequence>
<dbReference type="InterPro" id="IPR029026">
    <property type="entry name" value="tRNA_m1G_MTases_N"/>
</dbReference>
<dbReference type="SUPFAM" id="SSF75217">
    <property type="entry name" value="alpha/beta knot"/>
    <property type="match status" value="1"/>
</dbReference>
<dbReference type="GO" id="GO:0052906">
    <property type="term" value="F:tRNA (guanine(37)-N1)-methyltransferase activity"/>
    <property type="evidence" value="ECO:0007669"/>
    <property type="project" value="UniProtKB-UniRule"/>
</dbReference>
<evidence type="ECO:0000313" key="19">
    <source>
        <dbReference type="EMBL" id="PIR97726.1"/>
    </source>
</evidence>
<dbReference type="Pfam" id="PF01746">
    <property type="entry name" value="tRNA_m1G_MT"/>
    <property type="match status" value="1"/>
</dbReference>
<dbReference type="Gene3D" id="3.40.1280.10">
    <property type="match status" value="1"/>
</dbReference>
<evidence type="ECO:0000259" key="18">
    <source>
        <dbReference type="Pfam" id="PF01746"/>
    </source>
</evidence>
<comment type="caution">
    <text evidence="19">The sequence shown here is derived from an EMBL/GenBank/DDBJ whole genome shotgun (WGS) entry which is preliminary data.</text>
</comment>
<evidence type="ECO:0000256" key="2">
    <source>
        <dbReference type="ARBA" id="ARBA00004496"/>
    </source>
</evidence>
<evidence type="ECO:0000256" key="10">
    <source>
        <dbReference type="ARBA" id="ARBA00022691"/>
    </source>
</evidence>
<evidence type="ECO:0000256" key="12">
    <source>
        <dbReference type="ARBA" id="ARBA00029736"/>
    </source>
</evidence>
<dbReference type="EMBL" id="PFAH01000010">
    <property type="protein sequence ID" value="PIR97726.1"/>
    <property type="molecule type" value="Genomic_DNA"/>
</dbReference>
<evidence type="ECO:0000256" key="5">
    <source>
        <dbReference type="ARBA" id="ARBA00012807"/>
    </source>
</evidence>
<evidence type="ECO:0000256" key="16">
    <source>
        <dbReference type="PIRSR" id="PIRSR000386-1"/>
    </source>
</evidence>
<dbReference type="NCBIfam" id="NF000648">
    <property type="entry name" value="PRK00026.1"/>
    <property type="match status" value="1"/>
</dbReference>
<comment type="function">
    <text evidence="1 15 17">Specifically methylates guanosine-37 in various tRNAs.</text>
</comment>
<dbReference type="GO" id="GO:0005829">
    <property type="term" value="C:cytosol"/>
    <property type="evidence" value="ECO:0007669"/>
    <property type="project" value="TreeGrafter"/>
</dbReference>
<keyword evidence="8 15" id="KW-0489">Methyltransferase</keyword>
<proteinExistence type="inferred from homology"/>
<dbReference type="Proteomes" id="UP000231466">
    <property type="component" value="Unassembled WGS sequence"/>
</dbReference>
<evidence type="ECO:0000256" key="13">
    <source>
        <dbReference type="ARBA" id="ARBA00033392"/>
    </source>
</evidence>
<protein>
    <recommendedName>
        <fullName evidence="6 15">tRNA (guanine-N(1)-)-methyltransferase</fullName>
        <ecNumber evidence="5 15">2.1.1.228</ecNumber>
    </recommendedName>
    <alternativeName>
        <fullName evidence="12 15">M1G-methyltransferase</fullName>
    </alternativeName>
    <alternativeName>
        <fullName evidence="13 15">tRNA [GM37] methyltransferase</fullName>
    </alternativeName>
</protein>
<dbReference type="AlphaFoldDB" id="A0A2H0VF60"/>
<evidence type="ECO:0000256" key="11">
    <source>
        <dbReference type="ARBA" id="ARBA00022694"/>
    </source>
</evidence>
<evidence type="ECO:0000256" key="14">
    <source>
        <dbReference type="ARBA" id="ARBA00047783"/>
    </source>
</evidence>
<reference evidence="20" key="1">
    <citation type="submission" date="2017-09" db="EMBL/GenBank/DDBJ databases">
        <title>Depth-based differentiation of microbial function through sediment-hosted aquifers and enrichment of novel symbionts in the deep terrestrial subsurface.</title>
        <authorList>
            <person name="Probst A.J."/>
            <person name="Ladd B."/>
            <person name="Jarett J.K."/>
            <person name="Geller-Mcgrath D.E."/>
            <person name="Sieber C.M.K."/>
            <person name="Emerson J.B."/>
            <person name="Anantharaman K."/>
            <person name="Thomas B.C."/>
            <person name="Malmstrom R."/>
            <person name="Stieglmeier M."/>
            <person name="Klingl A."/>
            <person name="Woyke T."/>
            <person name="Ryan C.M."/>
            <person name="Banfield J.F."/>
        </authorList>
    </citation>
    <scope>NUCLEOTIDE SEQUENCE [LARGE SCALE GENOMIC DNA]</scope>
</reference>
<feature type="domain" description="tRNA methyltransferase TRMD/TRM10-type" evidence="18">
    <location>
        <begin position="1"/>
        <end position="223"/>
    </location>
</feature>
<evidence type="ECO:0000313" key="20">
    <source>
        <dbReference type="Proteomes" id="UP000231466"/>
    </source>
</evidence>
<keyword evidence="7 15" id="KW-0963">Cytoplasm</keyword>
<evidence type="ECO:0000256" key="6">
    <source>
        <dbReference type="ARBA" id="ARBA00014679"/>
    </source>
</evidence>